<dbReference type="EMBL" id="JAUTXT010000034">
    <property type="protein sequence ID" value="KAK3672254.1"/>
    <property type="molecule type" value="Genomic_DNA"/>
</dbReference>
<feature type="region of interest" description="Disordered" evidence="1">
    <location>
        <begin position="146"/>
        <end position="174"/>
    </location>
</feature>
<organism evidence="2 3">
    <name type="scientific">Recurvomyces mirabilis</name>
    <dbReference type="NCBI Taxonomy" id="574656"/>
    <lineage>
        <taxon>Eukaryota</taxon>
        <taxon>Fungi</taxon>
        <taxon>Dikarya</taxon>
        <taxon>Ascomycota</taxon>
        <taxon>Pezizomycotina</taxon>
        <taxon>Dothideomycetes</taxon>
        <taxon>Dothideomycetidae</taxon>
        <taxon>Mycosphaerellales</taxon>
        <taxon>Teratosphaeriaceae</taxon>
        <taxon>Recurvomyces</taxon>
    </lineage>
</organism>
<evidence type="ECO:0000313" key="2">
    <source>
        <dbReference type="EMBL" id="KAK3672254.1"/>
    </source>
</evidence>
<accession>A0AAE0WFY1</accession>
<sequence length="247" mass="25515">MARKLRRIAAAAIAVPINRGPVAILRKADGKVNVYRSNAQGLGNLYTATTYVDPMEKEILRNTRREVSAGSGSGNDLSRANAKKILDDVEEAVSVGRREAGASSTASLADVTEAAGLLPVPTKLLSIIRRDAEALPATALDELSGTLDELSSPTTPTTTALDLDKSSDFTGTASQTSDILGVVRREASTSSTSSSEDALLTEIESLVPGDSATNVLKRDPDCGDDHDDSTAVTAATTVGTASASASP</sequence>
<feature type="region of interest" description="Disordered" evidence="1">
    <location>
        <begin position="205"/>
        <end position="230"/>
    </location>
</feature>
<evidence type="ECO:0000256" key="1">
    <source>
        <dbReference type="SAM" id="MobiDB-lite"/>
    </source>
</evidence>
<keyword evidence="3" id="KW-1185">Reference proteome</keyword>
<proteinExistence type="predicted"/>
<name>A0AAE0WFY1_9PEZI</name>
<comment type="caution">
    <text evidence="2">The sequence shown here is derived from an EMBL/GenBank/DDBJ whole genome shotgun (WGS) entry which is preliminary data.</text>
</comment>
<gene>
    <name evidence="2" type="ORF">LTR78_007794</name>
</gene>
<protein>
    <submittedName>
        <fullName evidence="2">Uncharacterized protein</fullName>
    </submittedName>
</protein>
<dbReference type="Proteomes" id="UP001274830">
    <property type="component" value="Unassembled WGS sequence"/>
</dbReference>
<evidence type="ECO:0000313" key="3">
    <source>
        <dbReference type="Proteomes" id="UP001274830"/>
    </source>
</evidence>
<reference evidence="2" key="1">
    <citation type="submission" date="2023-07" db="EMBL/GenBank/DDBJ databases">
        <title>Black Yeasts Isolated from many extreme environments.</title>
        <authorList>
            <person name="Coleine C."/>
            <person name="Stajich J.E."/>
            <person name="Selbmann L."/>
        </authorList>
    </citation>
    <scope>NUCLEOTIDE SEQUENCE</scope>
    <source>
        <strain evidence="2">CCFEE 5485</strain>
    </source>
</reference>
<dbReference type="AlphaFoldDB" id="A0AAE0WFY1"/>